<proteinExistence type="predicted"/>
<feature type="region of interest" description="Disordered" evidence="4">
    <location>
        <begin position="378"/>
        <end position="399"/>
    </location>
</feature>
<accession>A0AAW9THH7</accession>
<evidence type="ECO:0000256" key="4">
    <source>
        <dbReference type="SAM" id="MobiDB-lite"/>
    </source>
</evidence>
<protein>
    <submittedName>
        <fullName evidence="6">TonB-dependent receptor</fullName>
    </submittedName>
</protein>
<gene>
    <name evidence="6" type="ORF">F7D90_10760</name>
</gene>
<name>A0AAW9THH7_9BACT</name>
<keyword evidence="3" id="KW-0998">Cell outer membrane</keyword>
<dbReference type="GO" id="GO:0009279">
    <property type="term" value="C:cell outer membrane"/>
    <property type="evidence" value="ECO:0007669"/>
    <property type="project" value="UniProtKB-SubCell"/>
</dbReference>
<dbReference type="Pfam" id="PF14905">
    <property type="entry name" value="OMP_b-brl_3"/>
    <property type="match status" value="1"/>
</dbReference>
<evidence type="ECO:0000313" key="6">
    <source>
        <dbReference type="EMBL" id="MQN32418.1"/>
    </source>
</evidence>
<keyword evidence="2" id="KW-0472">Membrane</keyword>
<keyword evidence="6" id="KW-0675">Receptor</keyword>
<sequence length="769" mass="89073">MIICDFEPEKLFLCKRKQKTRKNMKKETVLWTMLATATCATAQNGNFPTSEVSADSVQTEKDSIKADKEAEIYADKEAEIKADKEAEIQAVTVTGHRPMYKMRNDALVTRVRNTPLAKEPTLEDVLRHIPGMRQTADGSLVVNGLGAPTIYLNDKKATSAELAHLDVKLIDEIELITTPGAKYDATTGAVLRILTRRTDEGIFGKMQVYDKLSEVNTNHEELTLGWVTKKISLTGFYGYTDNRYNVHQPQEALVRAKDGEYLFGADRHGKNKANYNATELNFDWLLSKQHEVGIQWEGLWLNGGRSEIQQQYYRYPNPAGEDTNSEMKLSDADGEMKYFDAESQQWGHQRSHHFNLFHLAKWSKHLSSQIYLDYARNKDSDSQPITEKEGSEMQETLNRSNSNYDIYSGRIEVKQLFSDKHSINYGGEWSLMEGKGRTESSADMLGTTEYKNHDTKTAAYLQYQGEAGRWSWWAGIRYEHLTSRYTNLSEESPDNMERHYEQWFPSFGITLNEPSWHHSLSFRTTTARPSFSQLSGNIYYISRFQYQISNPKLQPVNTYHLTYSVQWKDFMGMLRYTRTDHSIMYIHEVPEDKPVRYVSTFMNFNKMQKYMAYLNWGHVFGCWRPNVNASITYQRFSVNDHGELISYNGATWNASFDNYFTLPNDYQLSLSYSFDNGGQVGKTKFSPTQNWSLGANKSWMDGRLQVAFSANDLFHQQLFKERTHEHAVDFSQTEDYKLWSYKLTITWKFNKRKGRYNGMNSAEDELNRL</sequence>
<evidence type="ECO:0000313" key="7">
    <source>
        <dbReference type="Proteomes" id="UP000420707"/>
    </source>
</evidence>
<dbReference type="AlphaFoldDB" id="A0AAW9THH7"/>
<evidence type="ECO:0000259" key="5">
    <source>
        <dbReference type="Pfam" id="PF14905"/>
    </source>
</evidence>
<feature type="compositionally biased region" description="Basic and acidic residues" evidence="4">
    <location>
        <begin position="378"/>
        <end position="391"/>
    </location>
</feature>
<evidence type="ECO:0000256" key="2">
    <source>
        <dbReference type="ARBA" id="ARBA00023136"/>
    </source>
</evidence>
<reference evidence="7" key="1">
    <citation type="submission" date="2019-09" db="EMBL/GenBank/DDBJ databases">
        <title>Distinct polysaccharide growth profiles of human intestinal Prevotella copri isolates.</title>
        <authorList>
            <person name="Fehlner-Peach H."/>
            <person name="Magnabosco C."/>
            <person name="Raghavan V."/>
            <person name="Scher J.U."/>
            <person name="Tett A."/>
            <person name="Cox L.M."/>
            <person name="Gottsegen C."/>
            <person name="Watters A."/>
            <person name="Wiltshire- Gordon J.D."/>
            <person name="Segata N."/>
            <person name="Bonneau R."/>
            <person name="Littman D.R."/>
        </authorList>
    </citation>
    <scope>NUCLEOTIDE SEQUENCE [LARGE SCALE GENOMIC DNA]</scope>
    <source>
        <strain evidence="7">iAP146</strain>
    </source>
</reference>
<comment type="caution">
    <text evidence="6">The sequence shown here is derived from an EMBL/GenBank/DDBJ whole genome shotgun (WGS) entry which is preliminary data.</text>
</comment>
<dbReference type="SUPFAM" id="SSF56935">
    <property type="entry name" value="Porins"/>
    <property type="match status" value="1"/>
</dbReference>
<evidence type="ECO:0000256" key="3">
    <source>
        <dbReference type="ARBA" id="ARBA00023237"/>
    </source>
</evidence>
<dbReference type="Gene3D" id="2.40.170.20">
    <property type="entry name" value="TonB-dependent receptor, beta-barrel domain"/>
    <property type="match status" value="1"/>
</dbReference>
<comment type="subcellular location">
    <subcellularLocation>
        <location evidence="1">Cell outer membrane</location>
    </subcellularLocation>
</comment>
<dbReference type="EMBL" id="VZCR01000069">
    <property type="protein sequence ID" value="MQN32418.1"/>
    <property type="molecule type" value="Genomic_DNA"/>
</dbReference>
<dbReference type="InterPro" id="IPR036942">
    <property type="entry name" value="Beta-barrel_TonB_sf"/>
</dbReference>
<feature type="domain" description="Outer membrane protein beta-barrel" evidence="5">
    <location>
        <begin position="372"/>
        <end position="747"/>
    </location>
</feature>
<evidence type="ECO:0000256" key="1">
    <source>
        <dbReference type="ARBA" id="ARBA00004442"/>
    </source>
</evidence>
<dbReference type="InterPro" id="IPR041700">
    <property type="entry name" value="OMP_b-brl_3"/>
</dbReference>
<dbReference type="Proteomes" id="UP000420707">
    <property type="component" value="Unassembled WGS sequence"/>
</dbReference>
<organism evidence="6 7">
    <name type="scientific">Segatella copri</name>
    <dbReference type="NCBI Taxonomy" id="165179"/>
    <lineage>
        <taxon>Bacteria</taxon>
        <taxon>Pseudomonadati</taxon>
        <taxon>Bacteroidota</taxon>
        <taxon>Bacteroidia</taxon>
        <taxon>Bacteroidales</taxon>
        <taxon>Prevotellaceae</taxon>
        <taxon>Segatella</taxon>
    </lineage>
</organism>